<dbReference type="EMBL" id="CP023284">
    <property type="protein sequence ID" value="ATA54594.1"/>
    <property type="molecule type" value="Genomic_DNA"/>
</dbReference>
<accession>A0A250DK10</accession>
<protein>
    <recommendedName>
        <fullName evidence="1">Glycoside hydrolase family 19 catalytic domain-containing protein</fullName>
    </recommendedName>
</protein>
<dbReference type="KEGG" id="vbo:CKY39_16285"/>
<name>A0A250DK10_9BURK</name>
<reference evidence="2 3" key="1">
    <citation type="submission" date="2017-09" db="EMBL/GenBank/DDBJ databases">
        <title>The diverse metabolic capabilities of V. boronicumulans make it an excellent choice for continued studies on novel biodegradation.</title>
        <authorList>
            <person name="Sun S."/>
        </authorList>
    </citation>
    <scope>NUCLEOTIDE SEQUENCE [LARGE SCALE GENOMIC DNA]</scope>
    <source>
        <strain evidence="2 3">J1</strain>
    </source>
</reference>
<gene>
    <name evidence="2" type="ORF">CKY39_16285</name>
</gene>
<dbReference type="InterPro" id="IPR000726">
    <property type="entry name" value="Glyco_hydro_19_cat"/>
</dbReference>
<organism evidence="2 3">
    <name type="scientific">Variovorax boronicumulans</name>
    <dbReference type="NCBI Taxonomy" id="436515"/>
    <lineage>
        <taxon>Bacteria</taxon>
        <taxon>Pseudomonadati</taxon>
        <taxon>Pseudomonadota</taxon>
        <taxon>Betaproteobacteria</taxon>
        <taxon>Burkholderiales</taxon>
        <taxon>Comamonadaceae</taxon>
        <taxon>Variovorax</taxon>
    </lineage>
</organism>
<dbReference type="SUPFAM" id="SSF53955">
    <property type="entry name" value="Lysozyme-like"/>
    <property type="match status" value="1"/>
</dbReference>
<proteinExistence type="predicted"/>
<evidence type="ECO:0000313" key="2">
    <source>
        <dbReference type="EMBL" id="ATA54594.1"/>
    </source>
</evidence>
<evidence type="ECO:0000259" key="1">
    <source>
        <dbReference type="Pfam" id="PF00182"/>
    </source>
</evidence>
<dbReference type="Gene3D" id="1.10.530.10">
    <property type="match status" value="1"/>
</dbReference>
<evidence type="ECO:0000313" key="3">
    <source>
        <dbReference type="Proteomes" id="UP000217154"/>
    </source>
</evidence>
<dbReference type="GO" id="GO:0006032">
    <property type="term" value="P:chitin catabolic process"/>
    <property type="evidence" value="ECO:0007669"/>
    <property type="project" value="InterPro"/>
</dbReference>
<dbReference type="RefSeq" id="WP_095745177.1">
    <property type="nucleotide sequence ID" value="NZ_CP023284.1"/>
</dbReference>
<dbReference type="GO" id="GO:0016998">
    <property type="term" value="P:cell wall macromolecule catabolic process"/>
    <property type="evidence" value="ECO:0007669"/>
    <property type="project" value="InterPro"/>
</dbReference>
<dbReference type="Pfam" id="PF00182">
    <property type="entry name" value="Glyco_hydro_19"/>
    <property type="match status" value="1"/>
</dbReference>
<dbReference type="AlphaFoldDB" id="A0A250DK10"/>
<sequence length="198" mass="21858">MMDANTLARCTGSTPGAAAIYAGHLAVQMERFEIDTRARKAAFLANVSVETLRLAAVEEDLNYRTADRLRLIFPSLFVAAKGGKHRAEDYVRRPDALSELRYRGYHGRGLLHLTWLENYAAAGAELGFDYVGKPSLVSLPEHAAATACWFWAEFKKLNPAADRGDMYEIRGKVNGPARLQLAETMSLRTTALRVLGEG</sequence>
<dbReference type="GO" id="GO:0004568">
    <property type="term" value="F:chitinase activity"/>
    <property type="evidence" value="ECO:0007669"/>
    <property type="project" value="InterPro"/>
</dbReference>
<dbReference type="InterPro" id="IPR023346">
    <property type="entry name" value="Lysozyme-like_dom_sf"/>
</dbReference>
<dbReference type="Proteomes" id="UP000217154">
    <property type="component" value="Chromosome"/>
</dbReference>
<feature type="domain" description="Glycoside hydrolase family 19 catalytic" evidence="1">
    <location>
        <begin position="41"/>
        <end position="161"/>
    </location>
</feature>